<dbReference type="InterPro" id="IPR009057">
    <property type="entry name" value="Homeodomain-like_sf"/>
</dbReference>
<sequence>MDARKAKSRAAIVAAFSELLREEDYGKITVGDIIARAHVGRATFYGLFKSKDDLLSELVSDICTHALDDDGTPLDDPLVQVEHILNNLWERRQGVRALVAGAGSRIFADSLRKTIMSRAAETVPTDPNGPAATMDRSFLLHHIASSFVGMVQWWAWHNFQADKADVAKDYLSAIKPLFN</sequence>
<dbReference type="GO" id="GO:0003677">
    <property type="term" value="F:DNA binding"/>
    <property type="evidence" value="ECO:0007669"/>
    <property type="project" value="UniProtKB-UniRule"/>
</dbReference>
<evidence type="ECO:0000259" key="3">
    <source>
        <dbReference type="PROSITE" id="PS50977"/>
    </source>
</evidence>
<evidence type="ECO:0000256" key="1">
    <source>
        <dbReference type="ARBA" id="ARBA00023125"/>
    </source>
</evidence>
<dbReference type="Proteomes" id="UP000095454">
    <property type="component" value="Unassembled WGS sequence"/>
</dbReference>
<dbReference type="InterPro" id="IPR001647">
    <property type="entry name" value="HTH_TetR"/>
</dbReference>
<dbReference type="Gene3D" id="1.10.357.10">
    <property type="entry name" value="Tetracycline Repressor, domain 2"/>
    <property type="match status" value="1"/>
</dbReference>
<keyword evidence="4" id="KW-0808">Transferase</keyword>
<protein>
    <submittedName>
        <fullName evidence="4">Probable dihydroxyacetone kinase regulator</fullName>
    </submittedName>
</protein>
<feature type="domain" description="HTH tetR-type" evidence="3">
    <location>
        <begin position="6"/>
        <end position="66"/>
    </location>
</feature>
<name>A0A174LHK0_9ACTN</name>
<keyword evidence="1 2" id="KW-0238">DNA-binding</keyword>
<feature type="DNA-binding region" description="H-T-H motif" evidence="2">
    <location>
        <begin position="29"/>
        <end position="48"/>
    </location>
</feature>
<dbReference type="RefSeq" id="WP_055252248.1">
    <property type="nucleotide sequence ID" value="NZ_CABIXX010000027.1"/>
</dbReference>
<dbReference type="GO" id="GO:0016301">
    <property type="term" value="F:kinase activity"/>
    <property type="evidence" value="ECO:0007669"/>
    <property type="project" value="UniProtKB-KW"/>
</dbReference>
<dbReference type="PANTHER" id="PTHR43479:SF11">
    <property type="entry name" value="ACREF_ENVCD OPERON REPRESSOR-RELATED"/>
    <property type="match status" value="1"/>
</dbReference>
<keyword evidence="4" id="KW-0418">Kinase</keyword>
<dbReference type="SUPFAM" id="SSF46689">
    <property type="entry name" value="Homeodomain-like"/>
    <property type="match status" value="1"/>
</dbReference>
<dbReference type="InterPro" id="IPR050624">
    <property type="entry name" value="HTH-type_Tx_Regulator"/>
</dbReference>
<dbReference type="AlphaFoldDB" id="A0A174LHK0"/>
<dbReference type="PANTHER" id="PTHR43479">
    <property type="entry name" value="ACREF/ENVCD OPERON REPRESSOR-RELATED"/>
    <property type="match status" value="1"/>
</dbReference>
<accession>A0A174LHK0</accession>
<evidence type="ECO:0000256" key="2">
    <source>
        <dbReference type="PROSITE-ProRule" id="PRU00335"/>
    </source>
</evidence>
<proteinExistence type="predicted"/>
<evidence type="ECO:0000313" key="4">
    <source>
        <dbReference type="EMBL" id="CUP23682.1"/>
    </source>
</evidence>
<dbReference type="Pfam" id="PF00440">
    <property type="entry name" value="TetR_N"/>
    <property type="match status" value="1"/>
</dbReference>
<dbReference type="PROSITE" id="PS50977">
    <property type="entry name" value="HTH_TETR_2"/>
    <property type="match status" value="1"/>
</dbReference>
<evidence type="ECO:0000313" key="5">
    <source>
        <dbReference type="Proteomes" id="UP000095454"/>
    </source>
</evidence>
<gene>
    <name evidence="4" type="ORF">ERS852514_01468</name>
</gene>
<organism evidence="4 5">
    <name type="scientific">Collinsella aerofaciens</name>
    <dbReference type="NCBI Taxonomy" id="74426"/>
    <lineage>
        <taxon>Bacteria</taxon>
        <taxon>Bacillati</taxon>
        <taxon>Actinomycetota</taxon>
        <taxon>Coriobacteriia</taxon>
        <taxon>Coriobacteriales</taxon>
        <taxon>Coriobacteriaceae</taxon>
        <taxon>Collinsella</taxon>
    </lineage>
</organism>
<dbReference type="EMBL" id="CZAQ01000027">
    <property type="protein sequence ID" value="CUP23682.1"/>
    <property type="molecule type" value="Genomic_DNA"/>
</dbReference>
<reference evidence="4 5" key="1">
    <citation type="submission" date="2015-09" db="EMBL/GenBank/DDBJ databases">
        <authorList>
            <consortium name="Pathogen Informatics"/>
        </authorList>
    </citation>
    <scope>NUCLEOTIDE SEQUENCE [LARGE SCALE GENOMIC DNA]</scope>
    <source>
        <strain evidence="4 5">2789STDY5834902</strain>
    </source>
</reference>